<dbReference type="PANTHER" id="PTHR46106">
    <property type="entry name" value="IA-2 PROTEIN TYROSINE PHOSPHATASE, ISOFORM C"/>
    <property type="match status" value="1"/>
</dbReference>
<dbReference type="eggNOG" id="KOG0793">
    <property type="taxonomic scope" value="Eukaryota"/>
</dbReference>
<dbReference type="KEGG" id="dpl:KGM_212132B"/>
<sequence length="1078" mass="122628">AGKWHRVNGGAHDRYSGVRRSHQLSTAVVFASYRASRSKRRHALGRINYHGYVPAFLADLNDVMSRTCYRQALWALAVICTLAPSNADGNIGCLFSSSLCIDGAEWCYDDFAFGKCIPIYDNDPEEGSLYQYDMSSTQLQWFERELQQLAAQGYRWEHAFTQCMLQSMLYALRHHLDPNQVNSKLCEHFADPKLSAGVTNVGDETLDANSDETAYIRFVPNTKLIDSDYANEVYNPPLLDDEEPKGDDSSMKIEDLEPVEDTNDKIRNIMLMSGVESPVIVPFEGFRERLQAEEEARHHVPKDSIINYDKEKKSLNANNNQEKPVNELPDEERLLAHFRKYKIKPPPFTAEYLTANRFSPLDEEIRSNALEKYKQSFLEKNFPFEYENPEDLSEARSYVETPPSELNGDEGTTNEKENNSKEINPKNMEYLMNYWREIVGAKLKPQENLYAEGGPLKTDELQGENSKFYLSQDLQDLVNREWGFKRRERDDVKKPGPRVDAKALKILYSNKSVTAQSSNQNQIISDHDHNDYDYDPSYAFVTFHNRFLTDWEKGISFITRLEEMLGLEKNTFTNPRVDPSEVTFKVEKNSKGYDAADVAKQIDVIKEKVRKDTGAQIQSAGVGDRSKYPMIRNSESKENQLFGLDYPVLLALVGSLSVLIVGAVVFAVLLKRDMSARRKMQGLASAAEIDAEATRDYQELCRARMSGKWTGTQTAVAPPTEPPQRITSLSRDPDGNSPSTRSSTSSWSEEPALTNMDISTGHMVLAYMEDHLRNKDRLEQEWQALCAYEAEPCATAAALKPENNGKNRCADVLPYDHSRVILNTLSNHLGSDYINASTITDHDPRNPAYIAAAGPLVQTAPDFWQMVWEQGSVVMVMLTRLTENGQQLCHRYWPEEGSELYHIYEVHLVSEHIWCDDYLVRSFYLKNQRTGETRTVTQFHFLSWPENGVPASTKALLEFRRKVNKSYRGRSCPIVVHCSNGAGRTGTYCLIDMVLNRMAKGAKEIDIAATLEHIRDQRTRTVATKQQFEFVLMAVAEEVHAILKALPAHLQQLQEKKDKEKEKEKGSEKEGTDKDKPN</sequence>
<dbReference type="FunCoup" id="A0A212FCQ3">
    <property type="interactions" value="55"/>
</dbReference>
<dbReference type="PROSITE" id="PS50055">
    <property type="entry name" value="TYR_PHOSPHATASE_PTP"/>
    <property type="match status" value="1"/>
</dbReference>
<dbReference type="SMART" id="SM00194">
    <property type="entry name" value="PTPc"/>
    <property type="match status" value="1"/>
</dbReference>
<dbReference type="SMART" id="SM00404">
    <property type="entry name" value="PTPc_motif"/>
    <property type="match status" value="1"/>
</dbReference>
<feature type="compositionally biased region" description="Basic and acidic residues" evidence="12">
    <location>
        <begin position="413"/>
        <end position="424"/>
    </location>
</feature>
<feature type="region of interest" description="Disordered" evidence="12">
    <location>
        <begin position="709"/>
        <end position="752"/>
    </location>
</feature>
<evidence type="ECO:0000259" key="14">
    <source>
        <dbReference type="PROSITE" id="PS50055"/>
    </source>
</evidence>
<keyword evidence="5 13" id="KW-1133">Transmembrane helix</keyword>
<dbReference type="InterPro" id="IPR038112">
    <property type="entry name" value="Receptor_IA-2_ectodomain_sf"/>
</dbReference>
<dbReference type="Gene3D" id="3.30.70.2470">
    <property type="entry name" value="Protein-tyrosine phosphatase receptor IA-2 ectodomain"/>
    <property type="match status" value="1"/>
</dbReference>
<keyword evidence="7 13" id="KW-0472">Membrane</keyword>
<evidence type="ECO:0000256" key="2">
    <source>
        <dbReference type="ARBA" id="ARBA00022553"/>
    </source>
</evidence>
<dbReference type="PRINTS" id="PR00700">
    <property type="entry name" value="PRTYPHPHTASE"/>
</dbReference>
<dbReference type="GO" id="GO:0045202">
    <property type="term" value="C:synapse"/>
    <property type="evidence" value="ECO:0007669"/>
    <property type="project" value="UniProtKB-SubCell"/>
</dbReference>
<dbReference type="InParanoid" id="A0A212FCQ3"/>
<dbReference type="AlphaFoldDB" id="A0A212FCQ3"/>
<feature type="region of interest" description="Disordered" evidence="12">
    <location>
        <begin position="389"/>
        <end position="424"/>
    </location>
</feature>
<dbReference type="InterPro" id="IPR021613">
    <property type="entry name" value="Receptor_IA-2_dom"/>
</dbReference>
<organism evidence="16 17">
    <name type="scientific">Danaus plexippus plexippus</name>
    <dbReference type="NCBI Taxonomy" id="278856"/>
    <lineage>
        <taxon>Eukaryota</taxon>
        <taxon>Metazoa</taxon>
        <taxon>Ecdysozoa</taxon>
        <taxon>Arthropoda</taxon>
        <taxon>Hexapoda</taxon>
        <taxon>Insecta</taxon>
        <taxon>Pterygota</taxon>
        <taxon>Neoptera</taxon>
        <taxon>Endopterygota</taxon>
        <taxon>Lepidoptera</taxon>
        <taxon>Glossata</taxon>
        <taxon>Ditrysia</taxon>
        <taxon>Papilionoidea</taxon>
        <taxon>Nymphalidae</taxon>
        <taxon>Danainae</taxon>
        <taxon>Danaini</taxon>
        <taxon>Danaina</taxon>
        <taxon>Danaus</taxon>
        <taxon>Danaus</taxon>
    </lineage>
</organism>
<feature type="domain" description="Tyrosine-protein phosphatase" evidence="14">
    <location>
        <begin position="778"/>
        <end position="1038"/>
    </location>
</feature>
<evidence type="ECO:0000256" key="6">
    <source>
        <dbReference type="ARBA" id="ARBA00023018"/>
    </source>
</evidence>
<dbReference type="Proteomes" id="UP000007151">
    <property type="component" value="Unassembled WGS sequence"/>
</dbReference>
<proteinExistence type="predicted"/>
<name>A0A212FCQ3_DANPL</name>
<keyword evidence="10" id="KW-0968">Cytoplasmic vesicle</keyword>
<dbReference type="GO" id="GO:0030141">
    <property type="term" value="C:secretory granule"/>
    <property type="evidence" value="ECO:0007669"/>
    <property type="project" value="InterPro"/>
</dbReference>
<keyword evidence="17" id="KW-1185">Reference proteome</keyword>
<dbReference type="SUPFAM" id="SSF52799">
    <property type="entry name" value="(Phosphotyrosine protein) phosphatases II"/>
    <property type="match status" value="1"/>
</dbReference>
<dbReference type="GO" id="GO:0048666">
    <property type="term" value="P:neuron development"/>
    <property type="evidence" value="ECO:0007669"/>
    <property type="project" value="UniProtKB-ARBA"/>
</dbReference>
<keyword evidence="6" id="KW-0770">Synapse</keyword>
<dbReference type="InterPro" id="IPR033522">
    <property type="entry name" value="IA-2/IA-2_beta"/>
</dbReference>
<evidence type="ECO:0000256" key="10">
    <source>
        <dbReference type="ARBA" id="ARBA00023329"/>
    </source>
</evidence>
<evidence type="ECO:0000256" key="1">
    <source>
        <dbReference type="ARBA" id="ARBA00004212"/>
    </source>
</evidence>
<evidence type="ECO:0000256" key="8">
    <source>
        <dbReference type="ARBA" id="ARBA00023170"/>
    </source>
</evidence>
<feature type="transmembrane region" description="Helical" evidence="13">
    <location>
        <begin position="646"/>
        <end position="670"/>
    </location>
</feature>
<evidence type="ECO:0000256" key="5">
    <source>
        <dbReference type="ARBA" id="ARBA00022989"/>
    </source>
</evidence>
<evidence type="ECO:0000313" key="17">
    <source>
        <dbReference type="Proteomes" id="UP000007151"/>
    </source>
</evidence>
<feature type="region of interest" description="Disordered" evidence="12">
    <location>
        <begin position="1053"/>
        <end position="1078"/>
    </location>
</feature>
<dbReference type="Gene3D" id="3.90.190.10">
    <property type="entry name" value="Protein tyrosine phosphatase superfamily"/>
    <property type="match status" value="1"/>
</dbReference>
<keyword evidence="8 16" id="KW-0675">Receptor</keyword>
<feature type="compositionally biased region" description="Basic and acidic residues" evidence="12">
    <location>
        <begin position="1054"/>
        <end position="1078"/>
    </location>
</feature>
<evidence type="ECO:0000256" key="4">
    <source>
        <dbReference type="ARBA" id="ARBA00022729"/>
    </source>
</evidence>
<dbReference type="InterPro" id="IPR000387">
    <property type="entry name" value="Tyr_Pase_dom"/>
</dbReference>
<evidence type="ECO:0000256" key="7">
    <source>
        <dbReference type="ARBA" id="ARBA00023136"/>
    </source>
</evidence>
<keyword evidence="4" id="KW-0732">Signal</keyword>
<dbReference type="STRING" id="278856.A0A212FCQ3"/>
<dbReference type="Pfam" id="PF00102">
    <property type="entry name" value="Y_phosphatase"/>
    <property type="match status" value="1"/>
</dbReference>
<dbReference type="GO" id="GO:0030658">
    <property type="term" value="C:transport vesicle membrane"/>
    <property type="evidence" value="ECO:0007669"/>
    <property type="project" value="UniProtKB-SubCell"/>
</dbReference>
<evidence type="ECO:0000256" key="9">
    <source>
        <dbReference type="ARBA" id="ARBA00023180"/>
    </source>
</evidence>
<comment type="subcellular location">
    <subcellularLocation>
        <location evidence="1">Cytoplasmic vesicle</location>
        <location evidence="1">Secretory vesicle membrane</location>
        <topology evidence="1">Single-pass type I membrane protein</topology>
    </subcellularLocation>
    <subcellularLocation>
        <location evidence="11">Synapse</location>
    </subcellularLocation>
</comment>
<dbReference type="PROSITE" id="PS50056">
    <property type="entry name" value="TYR_PHOSPHATASE_2"/>
    <property type="match status" value="1"/>
</dbReference>
<dbReference type="EMBL" id="AGBW02009164">
    <property type="protein sequence ID" value="OWR51488.1"/>
    <property type="molecule type" value="Genomic_DNA"/>
</dbReference>
<feature type="domain" description="Tyrosine specific protein phosphatases" evidence="15">
    <location>
        <begin position="957"/>
        <end position="1029"/>
    </location>
</feature>
<evidence type="ECO:0000259" key="15">
    <source>
        <dbReference type="PROSITE" id="PS50056"/>
    </source>
</evidence>
<keyword evidence="9" id="KW-0325">Glycoprotein</keyword>
<dbReference type="GO" id="GO:0009653">
    <property type="term" value="P:anatomical structure morphogenesis"/>
    <property type="evidence" value="ECO:0007669"/>
    <property type="project" value="UniProtKB-ARBA"/>
</dbReference>
<dbReference type="GO" id="GO:0004725">
    <property type="term" value="F:protein tyrosine phosphatase activity"/>
    <property type="evidence" value="ECO:0007669"/>
    <property type="project" value="InterPro"/>
</dbReference>
<dbReference type="GO" id="GO:0051046">
    <property type="term" value="P:regulation of secretion"/>
    <property type="evidence" value="ECO:0007669"/>
    <property type="project" value="TreeGrafter"/>
</dbReference>
<feature type="compositionally biased region" description="Low complexity" evidence="12">
    <location>
        <begin position="737"/>
        <end position="751"/>
    </location>
</feature>
<dbReference type="InterPro" id="IPR016130">
    <property type="entry name" value="Tyr_Pase_AS"/>
</dbReference>
<dbReference type="InterPro" id="IPR000242">
    <property type="entry name" value="PTP_cat"/>
</dbReference>
<dbReference type="InterPro" id="IPR003595">
    <property type="entry name" value="Tyr_Pase_cat"/>
</dbReference>
<evidence type="ECO:0000313" key="16">
    <source>
        <dbReference type="EMBL" id="OWR51488.1"/>
    </source>
</evidence>
<reference evidence="16 17" key="1">
    <citation type="journal article" date="2011" name="Cell">
        <title>The monarch butterfly genome yields insights into long-distance migration.</title>
        <authorList>
            <person name="Zhan S."/>
            <person name="Merlin C."/>
            <person name="Boore J.L."/>
            <person name="Reppert S.M."/>
        </authorList>
    </citation>
    <scope>NUCLEOTIDE SEQUENCE [LARGE SCALE GENOMIC DNA]</scope>
    <source>
        <strain evidence="16">F-2</strain>
    </source>
</reference>
<gene>
    <name evidence="16" type="ORF">KGM_212132B</name>
</gene>
<keyword evidence="2" id="KW-0597">Phosphoprotein</keyword>
<accession>A0A212FCQ3</accession>
<keyword evidence="3 13" id="KW-0812">Transmembrane</keyword>
<feature type="non-terminal residue" evidence="16">
    <location>
        <position position="1"/>
    </location>
</feature>
<protein>
    <submittedName>
        <fullName evidence="16">Receptor-type tyrosine-protein phosphatase N2</fullName>
    </submittedName>
</protein>
<dbReference type="PROSITE" id="PS00383">
    <property type="entry name" value="TYR_PHOSPHATASE_1"/>
    <property type="match status" value="1"/>
</dbReference>
<dbReference type="InterPro" id="IPR029021">
    <property type="entry name" value="Prot-tyrosine_phosphatase-like"/>
</dbReference>
<evidence type="ECO:0000256" key="3">
    <source>
        <dbReference type="ARBA" id="ARBA00022692"/>
    </source>
</evidence>
<evidence type="ECO:0000256" key="13">
    <source>
        <dbReference type="SAM" id="Phobius"/>
    </source>
</evidence>
<dbReference type="Pfam" id="PF11548">
    <property type="entry name" value="Receptor_IA-2"/>
    <property type="match status" value="1"/>
</dbReference>
<evidence type="ECO:0000256" key="11">
    <source>
        <dbReference type="ARBA" id="ARBA00034103"/>
    </source>
</evidence>
<comment type="caution">
    <text evidence="16">The sequence shown here is derived from an EMBL/GenBank/DDBJ whole genome shotgun (WGS) entry which is preliminary data.</text>
</comment>
<dbReference type="PANTHER" id="PTHR46106:SF4">
    <property type="entry name" value="IA-2 PROTEIN TYROSINE PHOSPHATASE, ISOFORM C"/>
    <property type="match status" value="1"/>
</dbReference>
<dbReference type="FunFam" id="3.90.190.10:FF:000017">
    <property type="entry name" value="receptor-type tyrosine-protein phosphatase-like N isoform X2"/>
    <property type="match status" value="1"/>
</dbReference>
<evidence type="ECO:0000256" key="12">
    <source>
        <dbReference type="SAM" id="MobiDB-lite"/>
    </source>
</evidence>